<dbReference type="Gene3D" id="3.40.50.10090">
    <property type="match status" value="2"/>
</dbReference>
<accession>A0A2C9CTF8</accession>
<organism evidence="2 3">
    <name type="scientific">Pontivivens marinum</name>
    <dbReference type="NCBI Taxonomy" id="1690039"/>
    <lineage>
        <taxon>Bacteria</taxon>
        <taxon>Pseudomonadati</taxon>
        <taxon>Pseudomonadota</taxon>
        <taxon>Alphaproteobacteria</taxon>
        <taxon>Rhodobacterales</taxon>
        <taxon>Paracoccaceae</taxon>
        <taxon>Pontivivens</taxon>
    </lineage>
</organism>
<evidence type="ECO:0000313" key="3">
    <source>
        <dbReference type="Proteomes" id="UP000220034"/>
    </source>
</evidence>
<dbReference type="InterPro" id="IPR036108">
    <property type="entry name" value="4pyrrol_syn_uPrphyn_synt_sf"/>
</dbReference>
<proteinExistence type="predicted"/>
<name>A0A2C9CTF8_9RHOB</name>
<dbReference type="RefSeq" id="WP_097930694.1">
    <property type="nucleotide sequence ID" value="NZ_OCTN01000005.1"/>
</dbReference>
<reference evidence="3" key="1">
    <citation type="submission" date="2017-09" db="EMBL/GenBank/DDBJ databases">
        <authorList>
            <person name="Varghese N."/>
            <person name="Submissions S."/>
        </authorList>
    </citation>
    <scope>NUCLEOTIDE SEQUENCE [LARGE SCALE GENOMIC DNA]</scope>
    <source>
        <strain evidence="3">C7</strain>
    </source>
</reference>
<dbReference type="GO" id="GO:0004852">
    <property type="term" value="F:uroporphyrinogen-III synthase activity"/>
    <property type="evidence" value="ECO:0007669"/>
    <property type="project" value="InterPro"/>
</dbReference>
<dbReference type="EMBL" id="OCTN01000005">
    <property type="protein sequence ID" value="SOH94791.1"/>
    <property type="molecule type" value="Genomic_DNA"/>
</dbReference>
<sequence>MTQILLTRPLAQSHRFADSLGAGYTAEISPLLEISYRDGPVETGAARAVVFTSSNGIQGWAQRGGATILPAWCVGQRTAEVAQQAGFPVQGYAPNLRALAQCLDTQTRGPLLHIRGKHVSTELSALLPTRIVETCIVYEAVAHPLTQSATTGLRQGRFDVIPIFSPRTARRLVAAYQPQWHLGQTRILAISDAAAQVLKSLPAKTIETALSPNSASVLALLRRNSAQ</sequence>
<keyword evidence="3" id="KW-1185">Reference proteome</keyword>
<evidence type="ECO:0000259" key="1">
    <source>
        <dbReference type="Pfam" id="PF02602"/>
    </source>
</evidence>
<dbReference type="Proteomes" id="UP000220034">
    <property type="component" value="Unassembled WGS sequence"/>
</dbReference>
<feature type="domain" description="Tetrapyrrole biosynthesis uroporphyrinogen III synthase" evidence="1">
    <location>
        <begin position="22"/>
        <end position="215"/>
    </location>
</feature>
<dbReference type="OrthoDB" id="7204250at2"/>
<evidence type="ECO:0000313" key="2">
    <source>
        <dbReference type="EMBL" id="SOH94791.1"/>
    </source>
</evidence>
<dbReference type="AlphaFoldDB" id="A0A2C9CTF8"/>
<dbReference type="SUPFAM" id="SSF69618">
    <property type="entry name" value="HemD-like"/>
    <property type="match status" value="1"/>
</dbReference>
<dbReference type="CDD" id="cd06578">
    <property type="entry name" value="HemD"/>
    <property type="match status" value="1"/>
</dbReference>
<dbReference type="GO" id="GO:0033014">
    <property type="term" value="P:tetrapyrrole biosynthetic process"/>
    <property type="evidence" value="ECO:0007669"/>
    <property type="project" value="InterPro"/>
</dbReference>
<dbReference type="Pfam" id="PF02602">
    <property type="entry name" value="HEM4"/>
    <property type="match status" value="1"/>
</dbReference>
<dbReference type="InterPro" id="IPR003754">
    <property type="entry name" value="4pyrrol_synth_uPrphyn_synth"/>
</dbReference>
<gene>
    <name evidence="2" type="ORF">SAMN06273572_105215</name>
</gene>
<protein>
    <submittedName>
        <fullName evidence="2">Uroporphyrinogen-III synthase</fullName>
    </submittedName>
</protein>